<proteinExistence type="predicted"/>
<gene>
    <name evidence="1" type="ORF">EYF80_019453</name>
</gene>
<protein>
    <submittedName>
        <fullName evidence="1">Uncharacterized protein</fullName>
    </submittedName>
</protein>
<organism evidence="1 2">
    <name type="scientific">Liparis tanakae</name>
    <name type="common">Tanaka's snailfish</name>
    <dbReference type="NCBI Taxonomy" id="230148"/>
    <lineage>
        <taxon>Eukaryota</taxon>
        <taxon>Metazoa</taxon>
        <taxon>Chordata</taxon>
        <taxon>Craniata</taxon>
        <taxon>Vertebrata</taxon>
        <taxon>Euteleostomi</taxon>
        <taxon>Actinopterygii</taxon>
        <taxon>Neopterygii</taxon>
        <taxon>Teleostei</taxon>
        <taxon>Neoteleostei</taxon>
        <taxon>Acanthomorphata</taxon>
        <taxon>Eupercaria</taxon>
        <taxon>Perciformes</taxon>
        <taxon>Cottioidei</taxon>
        <taxon>Cottales</taxon>
        <taxon>Liparidae</taxon>
        <taxon>Liparis</taxon>
    </lineage>
</organism>
<dbReference type="EMBL" id="SRLO01000165">
    <property type="protein sequence ID" value="TNN70239.1"/>
    <property type="molecule type" value="Genomic_DNA"/>
</dbReference>
<reference evidence="1 2" key="1">
    <citation type="submission" date="2019-03" db="EMBL/GenBank/DDBJ databases">
        <title>First draft genome of Liparis tanakae, snailfish: a comprehensive survey of snailfish specific genes.</title>
        <authorList>
            <person name="Kim W."/>
            <person name="Song I."/>
            <person name="Jeong J.-H."/>
            <person name="Kim D."/>
            <person name="Kim S."/>
            <person name="Ryu S."/>
            <person name="Song J.Y."/>
            <person name="Lee S.K."/>
        </authorList>
    </citation>
    <scope>NUCLEOTIDE SEQUENCE [LARGE SCALE GENOMIC DNA]</scope>
    <source>
        <tissue evidence="1">Muscle</tissue>
    </source>
</reference>
<comment type="caution">
    <text evidence="1">The sequence shown here is derived from an EMBL/GenBank/DDBJ whole genome shotgun (WGS) entry which is preliminary data.</text>
</comment>
<dbReference type="AlphaFoldDB" id="A0A4Z2HWP4"/>
<keyword evidence="2" id="KW-1185">Reference proteome</keyword>
<sequence length="74" mass="7851">MDDVRVLQIELDAIDPGDGDPLGGGGHQVYGLLQQPDGVVDLVVDDGLVEVVGVGPLQHLGFLLEPLERVILRV</sequence>
<dbReference type="Proteomes" id="UP000314294">
    <property type="component" value="Unassembled WGS sequence"/>
</dbReference>
<evidence type="ECO:0000313" key="2">
    <source>
        <dbReference type="Proteomes" id="UP000314294"/>
    </source>
</evidence>
<accession>A0A4Z2HWP4</accession>
<evidence type="ECO:0000313" key="1">
    <source>
        <dbReference type="EMBL" id="TNN70239.1"/>
    </source>
</evidence>
<name>A0A4Z2HWP4_9TELE</name>